<dbReference type="STRING" id="869209.Tresu_0032"/>
<dbReference type="PANTHER" id="PTHR30329">
    <property type="entry name" value="STATOR ELEMENT OF FLAGELLAR MOTOR COMPLEX"/>
    <property type="match status" value="1"/>
</dbReference>
<evidence type="ECO:0000256" key="4">
    <source>
        <dbReference type="PROSITE-ProRule" id="PRU00473"/>
    </source>
</evidence>
<dbReference type="InterPro" id="IPR006665">
    <property type="entry name" value="OmpA-like"/>
</dbReference>
<dbReference type="InterPro" id="IPR036737">
    <property type="entry name" value="OmpA-like_sf"/>
</dbReference>
<name>F2NU38_TRES6</name>
<feature type="domain" description="OmpA-like" evidence="7">
    <location>
        <begin position="373"/>
        <end position="488"/>
    </location>
</feature>
<dbReference type="KEGG" id="tsu:Tresu_0032"/>
<feature type="signal peptide" evidence="6">
    <location>
        <begin position="1"/>
        <end position="19"/>
    </location>
</feature>
<reference evidence="8 9" key="1">
    <citation type="journal article" date="2011" name="Stand. Genomic Sci.">
        <title>Complete genome sequence of Treponema succinifaciens type strain (6091).</title>
        <authorList>
            <person name="Han C."/>
            <person name="Gronow S."/>
            <person name="Teshima H."/>
            <person name="Lapidus A."/>
            <person name="Nolan M."/>
            <person name="Lucas S."/>
            <person name="Hammon N."/>
            <person name="Deshpande S."/>
            <person name="Cheng J.F."/>
            <person name="Zeytun A."/>
            <person name="Tapia R."/>
            <person name="Goodwin L."/>
            <person name="Pitluck S."/>
            <person name="Liolios K."/>
            <person name="Pagani I."/>
            <person name="Ivanova N."/>
            <person name="Mavromatis K."/>
            <person name="Mikhailova N."/>
            <person name="Huntemann M."/>
            <person name="Pati A."/>
            <person name="Chen A."/>
            <person name="Palaniappan K."/>
            <person name="Land M."/>
            <person name="Hauser L."/>
            <person name="Brambilla E.M."/>
            <person name="Rohde M."/>
            <person name="Goker M."/>
            <person name="Woyke T."/>
            <person name="Bristow J."/>
            <person name="Eisen J.A."/>
            <person name="Markowitz V."/>
            <person name="Hugenholtz P."/>
            <person name="Kyrpides N.C."/>
            <person name="Klenk H.P."/>
            <person name="Detter J.C."/>
        </authorList>
    </citation>
    <scope>NUCLEOTIDE SEQUENCE [LARGE SCALE GENOMIC DNA]</scope>
    <source>
        <strain evidence="9">ATCC 33096 / DSM 2489 / 6091</strain>
    </source>
</reference>
<keyword evidence="6" id="KW-0732">Signal</keyword>
<dbReference type="EMBL" id="CP002631">
    <property type="protein sequence ID" value="AEB13002.1"/>
    <property type="molecule type" value="Genomic_DNA"/>
</dbReference>
<dbReference type="PROSITE" id="PS51123">
    <property type="entry name" value="OMPA_2"/>
    <property type="match status" value="1"/>
</dbReference>
<keyword evidence="9" id="KW-1185">Reference proteome</keyword>
<evidence type="ECO:0000313" key="8">
    <source>
        <dbReference type="EMBL" id="AEB13002.1"/>
    </source>
</evidence>
<feature type="region of interest" description="Disordered" evidence="5">
    <location>
        <begin position="289"/>
        <end position="347"/>
    </location>
</feature>
<protein>
    <submittedName>
        <fullName evidence="8">OmpA/MotB domain protein</fullName>
    </submittedName>
</protein>
<evidence type="ECO:0000256" key="6">
    <source>
        <dbReference type="SAM" id="SignalP"/>
    </source>
</evidence>
<dbReference type="CDD" id="cd07185">
    <property type="entry name" value="OmpA_C-like"/>
    <property type="match status" value="1"/>
</dbReference>
<proteinExistence type="predicted"/>
<gene>
    <name evidence="8" type="ordered locus">Tresu_0032</name>
</gene>
<dbReference type="RefSeq" id="WP_013700313.1">
    <property type="nucleotide sequence ID" value="NC_015385.1"/>
</dbReference>
<dbReference type="InterPro" id="IPR006664">
    <property type="entry name" value="OMP_bac"/>
</dbReference>
<dbReference type="Proteomes" id="UP000006852">
    <property type="component" value="Chromosome"/>
</dbReference>
<keyword evidence="3" id="KW-0998">Cell outer membrane</keyword>
<reference evidence="9" key="2">
    <citation type="submission" date="2011-04" db="EMBL/GenBank/DDBJ databases">
        <title>The complete genome of chromosome of Treponema succinifaciens DSM 2489.</title>
        <authorList>
            <person name="Lucas S."/>
            <person name="Copeland A."/>
            <person name="Lapidus A."/>
            <person name="Bruce D."/>
            <person name="Goodwin L."/>
            <person name="Pitluck S."/>
            <person name="Peters L."/>
            <person name="Kyrpides N."/>
            <person name="Mavromatis K."/>
            <person name="Ivanova N."/>
            <person name="Ovchinnikova G."/>
            <person name="Teshima H."/>
            <person name="Detter J.C."/>
            <person name="Tapia R."/>
            <person name="Han C."/>
            <person name="Land M."/>
            <person name="Hauser L."/>
            <person name="Markowitz V."/>
            <person name="Cheng J.-F."/>
            <person name="Hugenholtz P."/>
            <person name="Woyke T."/>
            <person name="Wu D."/>
            <person name="Gronow S."/>
            <person name="Wellnitz S."/>
            <person name="Brambilla E."/>
            <person name="Klenk H.-P."/>
            <person name="Eisen J.A."/>
        </authorList>
    </citation>
    <scope>NUCLEOTIDE SEQUENCE [LARGE SCALE GENOMIC DNA]</scope>
    <source>
        <strain evidence="9">ATCC 33096 / DSM 2489 / 6091</strain>
    </source>
</reference>
<evidence type="ECO:0000313" key="9">
    <source>
        <dbReference type="Proteomes" id="UP000006852"/>
    </source>
</evidence>
<dbReference type="InterPro" id="IPR050330">
    <property type="entry name" value="Bact_OuterMem_StrucFunc"/>
</dbReference>
<dbReference type="Gene3D" id="3.30.1330.60">
    <property type="entry name" value="OmpA-like domain"/>
    <property type="match status" value="1"/>
</dbReference>
<feature type="chain" id="PRO_5003282915" evidence="6">
    <location>
        <begin position="20"/>
        <end position="488"/>
    </location>
</feature>
<evidence type="ECO:0000259" key="7">
    <source>
        <dbReference type="PROSITE" id="PS51123"/>
    </source>
</evidence>
<sequence>MKKIFLSAIFFLFFQNVFCQNVLLKYNGSGSYVYIERTDVRRYDNGKYTGLVSREVRSFIAPTSVPSGGKISDRYYDGSFFIDEATKRNSREVNLGINGAVPSSFKISSDGILTMLVDNGYPSFRSFPAFTNQRISIGDKWQAKAERVVDPLNKGIFTKLPILVEYTYLKDELFHGEEVYVFSAQWATRYGISYWDFAGDKDLKSAQGSHKATMYVSKKSGNALVVRDMVDETFIYNDGNIYSFKGSISMFTEYPPAYDKNKLIPALQRVASVSEKEIKEILEKPVNESSWIESEKKSSGSIEKNDFESGANSRRNNSYAEKKIAKNENQTYGAKNHPQKKKDSADEIQSKISAGKNSSSNSKSEKKVIVENTAAGIRLTMQNLNFKPDSSELLPGENERLDQIAQVLKEVPDQMFLVEGHTASVGYEKGEMKLSVERANSVANALIQRGIPREKFICKGSGGTKPIADNSTPEGKAKNRRVEITILE</sequence>
<dbReference type="GO" id="GO:0009279">
    <property type="term" value="C:cell outer membrane"/>
    <property type="evidence" value="ECO:0007669"/>
    <property type="project" value="UniProtKB-SubCell"/>
</dbReference>
<evidence type="ECO:0000256" key="5">
    <source>
        <dbReference type="SAM" id="MobiDB-lite"/>
    </source>
</evidence>
<dbReference type="PRINTS" id="PR01021">
    <property type="entry name" value="OMPADOMAIN"/>
</dbReference>
<evidence type="ECO:0000256" key="2">
    <source>
        <dbReference type="ARBA" id="ARBA00023136"/>
    </source>
</evidence>
<feature type="compositionally biased region" description="Basic and acidic residues" evidence="5">
    <location>
        <begin position="293"/>
        <end position="307"/>
    </location>
</feature>
<dbReference type="HOGENOM" id="CLU_045523_1_0_12"/>
<dbReference type="AlphaFoldDB" id="F2NU38"/>
<evidence type="ECO:0000256" key="3">
    <source>
        <dbReference type="ARBA" id="ARBA00023237"/>
    </source>
</evidence>
<dbReference type="SUPFAM" id="SSF103088">
    <property type="entry name" value="OmpA-like"/>
    <property type="match status" value="1"/>
</dbReference>
<evidence type="ECO:0000256" key="1">
    <source>
        <dbReference type="ARBA" id="ARBA00004442"/>
    </source>
</evidence>
<organism evidence="8 9">
    <name type="scientific">Treponema succinifaciens (strain ATCC 33096 / DSM 2489 / 6091)</name>
    <dbReference type="NCBI Taxonomy" id="869209"/>
    <lineage>
        <taxon>Bacteria</taxon>
        <taxon>Pseudomonadati</taxon>
        <taxon>Spirochaetota</taxon>
        <taxon>Spirochaetia</taxon>
        <taxon>Spirochaetales</taxon>
        <taxon>Treponemataceae</taxon>
        <taxon>Treponema</taxon>
    </lineage>
</organism>
<dbReference type="PANTHER" id="PTHR30329:SF21">
    <property type="entry name" value="LIPOPROTEIN YIAD-RELATED"/>
    <property type="match status" value="1"/>
</dbReference>
<accession>F2NU38</accession>
<feature type="region of interest" description="Disordered" evidence="5">
    <location>
        <begin position="462"/>
        <end position="481"/>
    </location>
</feature>
<keyword evidence="2 4" id="KW-0472">Membrane</keyword>
<dbReference type="eggNOG" id="COG2885">
    <property type="taxonomic scope" value="Bacteria"/>
</dbReference>
<dbReference type="Pfam" id="PF00691">
    <property type="entry name" value="OmpA"/>
    <property type="match status" value="1"/>
</dbReference>
<dbReference type="GeneID" id="302997281"/>
<comment type="subcellular location">
    <subcellularLocation>
        <location evidence="1">Cell outer membrane</location>
    </subcellularLocation>
</comment>
<feature type="compositionally biased region" description="Polar residues" evidence="5">
    <location>
        <begin position="310"/>
        <end position="319"/>
    </location>
</feature>